<evidence type="ECO:0000256" key="4">
    <source>
        <dbReference type="SAM" id="MobiDB-lite"/>
    </source>
</evidence>
<dbReference type="InterPro" id="IPR011042">
    <property type="entry name" value="6-blade_b-propeller_TolB-like"/>
</dbReference>
<feature type="domain" description="Cytochrome c" evidence="6">
    <location>
        <begin position="580"/>
        <end position="712"/>
    </location>
</feature>
<dbReference type="GO" id="GO:0020037">
    <property type="term" value="F:heme binding"/>
    <property type="evidence" value="ECO:0007669"/>
    <property type="project" value="InterPro"/>
</dbReference>
<dbReference type="AlphaFoldDB" id="A0A6C2UDV8"/>
<protein>
    <recommendedName>
        <fullName evidence="6">Cytochrome c domain-containing protein</fullName>
    </recommendedName>
</protein>
<evidence type="ECO:0000256" key="1">
    <source>
        <dbReference type="ARBA" id="ARBA00022723"/>
    </source>
</evidence>
<feature type="region of interest" description="Disordered" evidence="4">
    <location>
        <begin position="755"/>
        <end position="777"/>
    </location>
</feature>
<keyword evidence="2 3" id="KW-0408">Iron</keyword>
<evidence type="ECO:0000259" key="6">
    <source>
        <dbReference type="PROSITE" id="PS51007"/>
    </source>
</evidence>
<dbReference type="InterPro" id="IPR040698">
    <property type="entry name" value="HZS_alpha_mid"/>
</dbReference>
<proteinExistence type="predicted"/>
<feature type="chain" id="PRO_5025376950" description="Cytochrome c domain-containing protein" evidence="5">
    <location>
        <begin position="20"/>
        <end position="777"/>
    </location>
</feature>
<dbReference type="InterPro" id="IPR009056">
    <property type="entry name" value="Cyt_c-like_dom"/>
</dbReference>
<sequence length="777" mass="86678">MRSKVLFAAVAWLIYSTHAQVPELGNAFNPDAAKLLMEQGIDRLVFIKRKTLDGNHYYTEYVNSSWLPGGNICVLDLKTGAVREVVPELNGGVFNRFDVSYDAKKIVFDYKKSKKTGYRIYEVNVDGTDLHQLTFDAADEARLVELYGSKNYHHGTDDMHPCYLPDGGVAFVSTRVQQGILCNKPDAFTTKVMYRMEADGSNLRKLSNNVVSEAAPVMMPDGRILYHRWEYNDKASGNAKCLWAMHPNGTGSVEIYGNTLTQPDTLIYGRSVPGRANKFLALVSSHTGPNNAIGSVVMIDTEKNIRTREPLSYITKDVDAPDHKGFSFLVDGEWVEDDTGIPGRLFKDPYPVSDKLFIVSHKPKGFKWNDPNAYDLYLLNADGETMPLFQTSEISCWHPLPLVAREKPSTAAPSLDPRLAAENMAECIVADVYVGMPGVERGTIKYLRIMEQVGRPWAARTRWQGDVEGSAHTAVGSGHVGIKVQWGVVPVEEDGSAYFKVPAVRNIYFQALDENHMMVQTERTFINYMPGERRSCIGCHETPDMAPAPAAAFASPLALRRAPSEAQPQPGDDRPEKVIDYMTQVQPVWNKHCVSCHSGDKPKGGLDLSDEITRMFVTSYENLMSTKSKGKNALVGEYQSTREVATSDISYRESYHSGSHTAPLVSVLSNGRVTPRFPDVENIAPKLAKAHKDVKLSQAEFVAVVNWIDSFGQFYPSYWGLKNIGYKDQAFFRPEVTFEETLSAEVPKRFKKLFEDPPTGIKTVPRPQAAKKKKKKS</sequence>
<dbReference type="Gene3D" id="2.120.10.30">
    <property type="entry name" value="TolB, C-terminal domain"/>
    <property type="match status" value="2"/>
</dbReference>
<dbReference type="PROSITE" id="PS51007">
    <property type="entry name" value="CYTC"/>
    <property type="match status" value="1"/>
</dbReference>
<dbReference type="RefSeq" id="WP_136059607.1">
    <property type="nucleotide sequence ID" value="NZ_CAAHFH010000001.1"/>
</dbReference>
<evidence type="ECO:0000256" key="5">
    <source>
        <dbReference type="SAM" id="SignalP"/>
    </source>
</evidence>
<keyword evidence="3" id="KW-0349">Heme</keyword>
<evidence type="ECO:0000256" key="3">
    <source>
        <dbReference type="PROSITE-ProRule" id="PRU00433"/>
    </source>
</evidence>
<accession>A0A6C2UDV8</accession>
<keyword evidence="1 3" id="KW-0479">Metal-binding</keyword>
<evidence type="ECO:0000313" key="7">
    <source>
        <dbReference type="EMBL" id="VGO18079.1"/>
    </source>
</evidence>
<organism evidence="7 8">
    <name type="scientific">Pontiella sulfatireligans</name>
    <dbReference type="NCBI Taxonomy" id="2750658"/>
    <lineage>
        <taxon>Bacteria</taxon>
        <taxon>Pseudomonadati</taxon>
        <taxon>Kiritimatiellota</taxon>
        <taxon>Kiritimatiellia</taxon>
        <taxon>Kiritimatiellales</taxon>
        <taxon>Pontiellaceae</taxon>
        <taxon>Pontiella</taxon>
    </lineage>
</organism>
<keyword evidence="8" id="KW-1185">Reference proteome</keyword>
<dbReference type="GO" id="GO:0009055">
    <property type="term" value="F:electron transfer activity"/>
    <property type="evidence" value="ECO:0007669"/>
    <property type="project" value="InterPro"/>
</dbReference>
<name>A0A6C2UDV8_9BACT</name>
<dbReference type="GO" id="GO:0046872">
    <property type="term" value="F:metal ion binding"/>
    <property type="evidence" value="ECO:0007669"/>
    <property type="project" value="UniProtKB-KW"/>
</dbReference>
<gene>
    <name evidence="7" type="ORF">SCARR_00130</name>
</gene>
<feature type="signal peptide" evidence="5">
    <location>
        <begin position="1"/>
        <end position="19"/>
    </location>
</feature>
<dbReference type="Pfam" id="PF18582">
    <property type="entry name" value="HZS_alpha"/>
    <property type="match status" value="1"/>
</dbReference>
<dbReference type="Proteomes" id="UP000346198">
    <property type="component" value="Unassembled WGS sequence"/>
</dbReference>
<evidence type="ECO:0000256" key="2">
    <source>
        <dbReference type="ARBA" id="ARBA00023004"/>
    </source>
</evidence>
<keyword evidence="5" id="KW-0732">Signal</keyword>
<evidence type="ECO:0000313" key="8">
    <source>
        <dbReference type="Proteomes" id="UP000346198"/>
    </source>
</evidence>
<reference evidence="7 8" key="1">
    <citation type="submission" date="2019-04" db="EMBL/GenBank/DDBJ databases">
        <authorList>
            <person name="Van Vliet M D."/>
        </authorList>
    </citation>
    <scope>NUCLEOTIDE SEQUENCE [LARGE SCALE GENOMIC DNA]</scope>
    <source>
        <strain evidence="7 8">F21</strain>
    </source>
</reference>
<dbReference type="SUPFAM" id="SSF82171">
    <property type="entry name" value="DPP6 N-terminal domain-like"/>
    <property type="match status" value="1"/>
</dbReference>
<dbReference type="EMBL" id="CAAHFH010000001">
    <property type="protein sequence ID" value="VGO18079.1"/>
    <property type="molecule type" value="Genomic_DNA"/>
</dbReference>